<dbReference type="RefSeq" id="WP_250051498.1">
    <property type="nucleotide sequence ID" value="NZ_JAMJPH010000001.1"/>
</dbReference>
<dbReference type="AlphaFoldDB" id="A0A9X2D5T4"/>
<protein>
    <submittedName>
        <fullName evidence="3">Uncharacterized protein</fullName>
    </submittedName>
</protein>
<dbReference type="EMBL" id="JAMOIL010000006">
    <property type="protein sequence ID" value="MCM0619856.1"/>
    <property type="molecule type" value="Genomic_DNA"/>
</dbReference>
<dbReference type="Proteomes" id="UP001139485">
    <property type="component" value="Unassembled WGS sequence"/>
</dbReference>
<feature type="transmembrane region" description="Helical" evidence="2">
    <location>
        <begin position="81"/>
        <end position="105"/>
    </location>
</feature>
<proteinExistence type="predicted"/>
<evidence type="ECO:0000256" key="1">
    <source>
        <dbReference type="SAM" id="MobiDB-lite"/>
    </source>
</evidence>
<keyword evidence="2" id="KW-1133">Transmembrane helix</keyword>
<feature type="compositionally biased region" description="Polar residues" evidence="1">
    <location>
        <begin position="48"/>
        <end position="58"/>
    </location>
</feature>
<keyword evidence="2" id="KW-0472">Membrane</keyword>
<keyword evidence="2" id="KW-0812">Transmembrane</keyword>
<accession>A0A9X2D5T4</accession>
<evidence type="ECO:0000313" key="4">
    <source>
        <dbReference type="Proteomes" id="UP001139485"/>
    </source>
</evidence>
<comment type="caution">
    <text evidence="3">The sequence shown here is derived from an EMBL/GenBank/DDBJ whole genome shotgun (WGS) entry which is preliminary data.</text>
</comment>
<sequence length="106" mass="10953">MADLHHHPANPFGRTDAGTDDPPRYRPGQHGTQAVPHVRGEHPAGPTTEPTRGFSTGPGTWHGELPHDRSLLLDDGRGPGAGVVILLLLLLAAGVAGTAIALLVLG</sequence>
<organism evidence="3 4">
    <name type="scientific">Nocardioides bruguierae</name>
    <dbReference type="NCBI Taxonomy" id="2945102"/>
    <lineage>
        <taxon>Bacteria</taxon>
        <taxon>Bacillati</taxon>
        <taxon>Actinomycetota</taxon>
        <taxon>Actinomycetes</taxon>
        <taxon>Propionibacteriales</taxon>
        <taxon>Nocardioidaceae</taxon>
        <taxon>Nocardioides</taxon>
    </lineage>
</organism>
<evidence type="ECO:0000256" key="2">
    <source>
        <dbReference type="SAM" id="Phobius"/>
    </source>
</evidence>
<gene>
    <name evidence="3" type="ORF">M8330_06060</name>
</gene>
<feature type="region of interest" description="Disordered" evidence="1">
    <location>
        <begin position="1"/>
        <end position="63"/>
    </location>
</feature>
<evidence type="ECO:0000313" key="3">
    <source>
        <dbReference type="EMBL" id="MCM0619856.1"/>
    </source>
</evidence>
<keyword evidence="4" id="KW-1185">Reference proteome</keyword>
<reference evidence="3" key="1">
    <citation type="submission" date="2022-05" db="EMBL/GenBank/DDBJ databases">
        <authorList>
            <person name="Tuo L."/>
        </authorList>
    </citation>
    <scope>NUCLEOTIDE SEQUENCE</scope>
    <source>
        <strain evidence="3">BSK12Z-4</strain>
    </source>
</reference>
<name>A0A9X2D5T4_9ACTN</name>